<accession>A0A0F9PCG5</accession>
<reference evidence="1" key="1">
    <citation type="journal article" date="2015" name="Nature">
        <title>Complex archaea that bridge the gap between prokaryotes and eukaryotes.</title>
        <authorList>
            <person name="Spang A."/>
            <person name="Saw J.H."/>
            <person name="Jorgensen S.L."/>
            <person name="Zaremba-Niedzwiedzka K."/>
            <person name="Martijn J."/>
            <person name="Lind A.E."/>
            <person name="van Eijk R."/>
            <person name="Schleper C."/>
            <person name="Guy L."/>
            <person name="Ettema T.J."/>
        </authorList>
    </citation>
    <scope>NUCLEOTIDE SEQUENCE</scope>
</reference>
<name>A0A0F9PCG5_9ZZZZ</name>
<gene>
    <name evidence="1" type="ORF">LCGC14_0917610</name>
</gene>
<dbReference type="AlphaFoldDB" id="A0A0F9PCG5"/>
<sequence>MLAKKHFREEIVERYNTGNDTVRTYLEIEGYFKYLSPSEKDHLTNDGVVDTLKALLSGGNPHDF</sequence>
<comment type="caution">
    <text evidence="1">The sequence shown here is derived from an EMBL/GenBank/DDBJ whole genome shotgun (WGS) entry which is preliminary data.</text>
</comment>
<protein>
    <submittedName>
        <fullName evidence="1">Uncharacterized protein</fullName>
    </submittedName>
</protein>
<organism evidence="1">
    <name type="scientific">marine sediment metagenome</name>
    <dbReference type="NCBI Taxonomy" id="412755"/>
    <lineage>
        <taxon>unclassified sequences</taxon>
        <taxon>metagenomes</taxon>
        <taxon>ecological metagenomes</taxon>
    </lineage>
</organism>
<evidence type="ECO:0000313" key="1">
    <source>
        <dbReference type="EMBL" id="KKN22202.1"/>
    </source>
</evidence>
<dbReference type="EMBL" id="LAZR01003083">
    <property type="protein sequence ID" value="KKN22202.1"/>
    <property type="molecule type" value="Genomic_DNA"/>
</dbReference>
<proteinExistence type="predicted"/>